<comment type="cofactor">
    <cofactor evidence="1 16">
        <name>pyridoxal 5'-phosphate</name>
        <dbReference type="ChEBI" id="CHEBI:597326"/>
    </cofactor>
</comment>
<comment type="catalytic activity">
    <reaction evidence="11 17">
        <text>L-valine + 2-oxoglutarate = 3-methyl-2-oxobutanoate + L-glutamate</text>
        <dbReference type="Rhea" id="RHEA:24813"/>
        <dbReference type="ChEBI" id="CHEBI:11851"/>
        <dbReference type="ChEBI" id="CHEBI:16810"/>
        <dbReference type="ChEBI" id="CHEBI:29985"/>
        <dbReference type="ChEBI" id="CHEBI:57762"/>
        <dbReference type="EC" id="2.6.1.42"/>
    </reaction>
</comment>
<dbReference type="Gene3D" id="3.20.10.10">
    <property type="entry name" value="D-amino Acid Aminotransferase, subunit A, domain 2"/>
    <property type="match status" value="1"/>
</dbReference>
<dbReference type="PIRSF" id="PIRSF006468">
    <property type="entry name" value="BCAT1"/>
    <property type="match status" value="1"/>
</dbReference>
<comment type="pathway">
    <text evidence="3 18">Amino-acid biosynthesis; L-valine biosynthesis; L-valine from pyruvate: step 4/4.</text>
</comment>
<comment type="similarity">
    <text evidence="5 15">Belongs to the class-IV pyridoxal-phosphate-dependent aminotransferase family.</text>
</comment>
<dbReference type="PROSITE" id="PS00770">
    <property type="entry name" value="AA_TRANSFER_CLASS_4"/>
    <property type="match status" value="1"/>
</dbReference>
<organism evidence="19 20">
    <name type="scientific">Youxingia wuxianensis</name>
    <dbReference type="NCBI Taxonomy" id="2763678"/>
    <lineage>
        <taxon>Bacteria</taxon>
        <taxon>Bacillati</taxon>
        <taxon>Bacillota</taxon>
        <taxon>Clostridia</taxon>
        <taxon>Eubacteriales</taxon>
        <taxon>Oscillospiraceae</taxon>
        <taxon>Youxingia</taxon>
    </lineage>
</organism>
<dbReference type="InterPro" id="IPR036038">
    <property type="entry name" value="Aminotransferase-like"/>
</dbReference>
<evidence type="ECO:0000256" key="10">
    <source>
        <dbReference type="ARBA" id="ARBA00023304"/>
    </source>
</evidence>
<evidence type="ECO:0000256" key="12">
    <source>
        <dbReference type="ARBA" id="ARBA00048798"/>
    </source>
</evidence>
<evidence type="ECO:0000256" key="14">
    <source>
        <dbReference type="PIRSR" id="PIRSR006468-1"/>
    </source>
</evidence>
<dbReference type="InterPro" id="IPR005786">
    <property type="entry name" value="B_amino_transII"/>
</dbReference>
<evidence type="ECO:0000313" key="20">
    <source>
        <dbReference type="Proteomes" id="UP000623678"/>
    </source>
</evidence>
<dbReference type="CDD" id="cd01557">
    <property type="entry name" value="BCAT_beta_family"/>
    <property type="match status" value="1"/>
</dbReference>
<reference evidence="19" key="1">
    <citation type="submission" date="2020-08" db="EMBL/GenBank/DDBJ databases">
        <title>Genome public.</title>
        <authorList>
            <person name="Liu C."/>
            <person name="Sun Q."/>
        </authorList>
    </citation>
    <scope>NUCLEOTIDE SEQUENCE</scope>
    <source>
        <strain evidence="19">NSJ-64</strain>
    </source>
</reference>
<dbReference type="NCBIfam" id="NF009897">
    <property type="entry name" value="PRK13357.1"/>
    <property type="match status" value="1"/>
</dbReference>
<dbReference type="GO" id="GO:0004084">
    <property type="term" value="F:branched-chain-amino-acid transaminase activity"/>
    <property type="evidence" value="ECO:0007669"/>
    <property type="project" value="UniProtKB-EC"/>
</dbReference>
<dbReference type="EMBL" id="JACRTD010000002">
    <property type="protein sequence ID" value="MBC8584493.1"/>
    <property type="molecule type" value="Genomic_DNA"/>
</dbReference>
<comment type="pathway">
    <text evidence="4 18">Amino-acid biosynthesis; L-leucine biosynthesis; L-leucine from 3-methyl-2-oxobutanoate: step 4/4.</text>
</comment>
<evidence type="ECO:0000256" key="4">
    <source>
        <dbReference type="ARBA" id="ARBA00005072"/>
    </source>
</evidence>
<evidence type="ECO:0000256" key="9">
    <source>
        <dbReference type="ARBA" id="ARBA00022898"/>
    </source>
</evidence>
<dbReference type="InterPro" id="IPR043131">
    <property type="entry name" value="BCAT-like_N"/>
</dbReference>
<keyword evidence="6 17" id="KW-0032">Aminotransferase</keyword>
<dbReference type="Proteomes" id="UP000623678">
    <property type="component" value="Unassembled WGS sequence"/>
</dbReference>
<evidence type="ECO:0000256" key="17">
    <source>
        <dbReference type="RuleBase" id="RU004517"/>
    </source>
</evidence>
<evidence type="ECO:0000256" key="3">
    <source>
        <dbReference type="ARBA" id="ARBA00004931"/>
    </source>
</evidence>
<evidence type="ECO:0000256" key="16">
    <source>
        <dbReference type="RuleBase" id="RU004516"/>
    </source>
</evidence>
<evidence type="ECO:0000256" key="6">
    <source>
        <dbReference type="ARBA" id="ARBA00022576"/>
    </source>
</evidence>
<evidence type="ECO:0000256" key="1">
    <source>
        <dbReference type="ARBA" id="ARBA00001933"/>
    </source>
</evidence>
<dbReference type="InterPro" id="IPR043132">
    <property type="entry name" value="BCAT-like_C"/>
</dbReference>
<comment type="caution">
    <text evidence="19">The sequence shown here is derived from an EMBL/GenBank/DDBJ whole genome shotgun (WGS) entry which is preliminary data.</text>
</comment>
<evidence type="ECO:0000256" key="5">
    <source>
        <dbReference type="ARBA" id="ARBA00009320"/>
    </source>
</evidence>
<evidence type="ECO:0000256" key="8">
    <source>
        <dbReference type="ARBA" id="ARBA00022679"/>
    </source>
</evidence>
<accession>A0A926EJG3</accession>
<comment type="pathway">
    <text evidence="2 18">Amino-acid biosynthesis; L-isoleucine biosynthesis; L-isoleucine from 2-oxobutanoate: step 4/4.</text>
</comment>
<dbReference type="InterPro" id="IPR033939">
    <property type="entry name" value="BCAT_family"/>
</dbReference>
<gene>
    <name evidence="19" type="ORF">H8705_02725</name>
</gene>
<dbReference type="NCBIfam" id="TIGR01123">
    <property type="entry name" value="ilvE_II"/>
    <property type="match status" value="1"/>
</dbReference>
<keyword evidence="20" id="KW-1185">Reference proteome</keyword>
<dbReference type="AlphaFoldDB" id="A0A926EJG3"/>
<dbReference type="EC" id="2.6.1.42" evidence="17"/>
<evidence type="ECO:0000256" key="2">
    <source>
        <dbReference type="ARBA" id="ARBA00004824"/>
    </source>
</evidence>
<dbReference type="PANTHER" id="PTHR11825:SF44">
    <property type="entry name" value="BRANCHED-CHAIN-AMINO-ACID AMINOTRANSFERASE"/>
    <property type="match status" value="1"/>
</dbReference>
<feature type="modified residue" description="N6-(pyridoxal phosphate)lysine" evidence="14">
    <location>
        <position position="195"/>
    </location>
</feature>
<keyword evidence="8 17" id="KW-0808">Transferase</keyword>
<evidence type="ECO:0000256" key="15">
    <source>
        <dbReference type="RuleBase" id="RU004106"/>
    </source>
</evidence>
<dbReference type="GO" id="GO:0008652">
    <property type="term" value="P:amino acid biosynthetic process"/>
    <property type="evidence" value="ECO:0007669"/>
    <property type="project" value="UniProtKB-KW"/>
</dbReference>
<dbReference type="Pfam" id="PF01063">
    <property type="entry name" value="Aminotran_4"/>
    <property type="match status" value="1"/>
</dbReference>
<dbReference type="InterPro" id="IPR018300">
    <property type="entry name" value="Aminotrans_IV_CS"/>
</dbReference>
<keyword evidence="9 16" id="KW-0663">Pyridoxal phosphate</keyword>
<keyword evidence="10 17" id="KW-0100">Branched-chain amino acid biosynthesis</keyword>
<evidence type="ECO:0000256" key="7">
    <source>
        <dbReference type="ARBA" id="ARBA00022605"/>
    </source>
</evidence>
<dbReference type="RefSeq" id="WP_262394594.1">
    <property type="nucleotide sequence ID" value="NZ_JACRTD010000002.1"/>
</dbReference>
<proteinExistence type="inferred from homology"/>
<dbReference type="Gene3D" id="3.30.470.10">
    <property type="match status" value="1"/>
</dbReference>
<dbReference type="PANTHER" id="PTHR11825">
    <property type="entry name" value="SUBGROUP IIII AMINOTRANSFERASE"/>
    <property type="match status" value="1"/>
</dbReference>
<evidence type="ECO:0000256" key="18">
    <source>
        <dbReference type="RuleBase" id="RU004519"/>
    </source>
</evidence>
<name>A0A926EJG3_9FIRM</name>
<dbReference type="InterPro" id="IPR001544">
    <property type="entry name" value="Aminotrans_IV"/>
</dbReference>
<sequence>MDIRIELTKNPKVKPTDESKLGFGGVFTDHMFLMNYTEGKGWHDPRIVPYGPIPMDPSCMVFHYAQEIFEGMKAYRTQDDTIQLFRPQENFKRLNNSCERMVIPKLDEDFLLEALKKLVEVEKDWVPHQKDTSLYIRPFIIASDAVLGVHPAKTYIYAVILSPSGPYYKGGLNPVKIYVETKYVRAVRGGMGMVKTGGNYAASLIAQEEASREGYSQVLWLDGVERKYVEEVGAMNVFFVIGDEIVTPALTGSILPGITRKSVVEMLKEWGYNVNERRLSVEELEAAAASGQLKEAFGTGTAAVISPIGELKCNGKVTVINNNEIGPISQKLYDHLTGIQWGRLPDTHGWIVKCC</sequence>
<protein>
    <recommendedName>
        <fullName evidence="17">Branched-chain-amino-acid aminotransferase</fullName>
        <ecNumber evidence="17">2.6.1.42</ecNumber>
    </recommendedName>
</protein>
<evidence type="ECO:0000256" key="11">
    <source>
        <dbReference type="ARBA" id="ARBA00048212"/>
    </source>
</evidence>
<dbReference type="SUPFAM" id="SSF56752">
    <property type="entry name" value="D-aminoacid aminotransferase-like PLP-dependent enzymes"/>
    <property type="match status" value="1"/>
</dbReference>
<evidence type="ECO:0000256" key="13">
    <source>
        <dbReference type="ARBA" id="ARBA00049229"/>
    </source>
</evidence>
<dbReference type="GO" id="GO:0009082">
    <property type="term" value="P:branched-chain amino acid biosynthetic process"/>
    <property type="evidence" value="ECO:0007669"/>
    <property type="project" value="UniProtKB-KW"/>
</dbReference>
<comment type="catalytic activity">
    <reaction evidence="13 17">
        <text>L-leucine + 2-oxoglutarate = 4-methyl-2-oxopentanoate + L-glutamate</text>
        <dbReference type="Rhea" id="RHEA:18321"/>
        <dbReference type="ChEBI" id="CHEBI:16810"/>
        <dbReference type="ChEBI" id="CHEBI:17865"/>
        <dbReference type="ChEBI" id="CHEBI:29985"/>
        <dbReference type="ChEBI" id="CHEBI:57427"/>
        <dbReference type="EC" id="2.6.1.42"/>
    </reaction>
</comment>
<keyword evidence="7 17" id="KW-0028">Amino-acid biosynthesis</keyword>
<comment type="catalytic activity">
    <reaction evidence="12 17">
        <text>L-isoleucine + 2-oxoglutarate = (S)-3-methyl-2-oxopentanoate + L-glutamate</text>
        <dbReference type="Rhea" id="RHEA:24801"/>
        <dbReference type="ChEBI" id="CHEBI:16810"/>
        <dbReference type="ChEBI" id="CHEBI:29985"/>
        <dbReference type="ChEBI" id="CHEBI:35146"/>
        <dbReference type="ChEBI" id="CHEBI:58045"/>
        <dbReference type="EC" id="2.6.1.42"/>
    </reaction>
</comment>
<evidence type="ECO:0000313" key="19">
    <source>
        <dbReference type="EMBL" id="MBC8584493.1"/>
    </source>
</evidence>